<organism evidence="2">
    <name type="scientific">Candidatus Kentrum sp. LFY</name>
    <dbReference type="NCBI Taxonomy" id="2126342"/>
    <lineage>
        <taxon>Bacteria</taxon>
        <taxon>Pseudomonadati</taxon>
        <taxon>Pseudomonadota</taxon>
        <taxon>Gammaproteobacteria</taxon>
        <taxon>Candidatus Kentrum</taxon>
    </lineage>
</organism>
<dbReference type="GO" id="GO:0008168">
    <property type="term" value="F:methyltransferase activity"/>
    <property type="evidence" value="ECO:0007669"/>
    <property type="project" value="UniProtKB-KW"/>
</dbReference>
<dbReference type="PANTHER" id="PTHR37886">
    <property type="entry name" value="S-ADENOSYL-L-METHIONINE-DEPENDENT METHYLTRANSFERASES SUPERFAMILY PROTEIN"/>
    <property type="match status" value="1"/>
</dbReference>
<keyword evidence="2" id="KW-0808">Transferase</keyword>
<dbReference type="Gene3D" id="3.40.50.150">
    <property type="entry name" value="Vaccinia Virus protein VP39"/>
    <property type="match status" value="1"/>
</dbReference>
<dbReference type="Pfam" id="PF08242">
    <property type="entry name" value="Methyltransf_12"/>
    <property type="match status" value="1"/>
</dbReference>
<gene>
    <name evidence="2" type="ORF">BECKLFY1418C_GA0070996_106917</name>
</gene>
<dbReference type="InterPro" id="IPR029063">
    <property type="entry name" value="SAM-dependent_MTases_sf"/>
</dbReference>
<accession>A0A450WT87</accession>
<dbReference type="SUPFAM" id="SSF53335">
    <property type="entry name" value="S-adenosyl-L-methionine-dependent methyltransferases"/>
    <property type="match status" value="1"/>
</dbReference>
<keyword evidence="2" id="KW-0489">Methyltransferase</keyword>
<dbReference type="CDD" id="cd02440">
    <property type="entry name" value="AdoMet_MTases"/>
    <property type="match status" value="1"/>
</dbReference>
<protein>
    <submittedName>
        <fullName evidence="2">Methyltransferase domain-containing protein</fullName>
    </submittedName>
</protein>
<reference evidence="2" key="1">
    <citation type="submission" date="2019-02" db="EMBL/GenBank/DDBJ databases">
        <authorList>
            <person name="Gruber-Vodicka R. H."/>
            <person name="Seah K. B. B."/>
        </authorList>
    </citation>
    <scope>NUCLEOTIDE SEQUENCE</scope>
    <source>
        <strain evidence="2">BECK_BY7</strain>
    </source>
</reference>
<evidence type="ECO:0000313" key="2">
    <source>
        <dbReference type="EMBL" id="VFK20220.1"/>
    </source>
</evidence>
<name>A0A450WT87_9GAMM</name>
<dbReference type="InterPro" id="IPR013217">
    <property type="entry name" value="Methyltransf_12"/>
</dbReference>
<proteinExistence type="predicted"/>
<dbReference type="AlphaFoldDB" id="A0A450WT87"/>
<dbReference type="GO" id="GO:0032259">
    <property type="term" value="P:methylation"/>
    <property type="evidence" value="ECO:0007669"/>
    <property type="project" value="UniProtKB-KW"/>
</dbReference>
<dbReference type="PANTHER" id="PTHR37886:SF1">
    <property type="entry name" value="S-ADENOSYL-L-METHIONINE-DEPENDENT METHYLTRANSFERASES SUPERFAMILY PROTEIN"/>
    <property type="match status" value="1"/>
</dbReference>
<feature type="domain" description="Methyltransferase type 12" evidence="1">
    <location>
        <begin position="52"/>
        <end position="151"/>
    </location>
</feature>
<dbReference type="EMBL" id="CAADFN010000069">
    <property type="protein sequence ID" value="VFK20220.1"/>
    <property type="molecule type" value="Genomic_DNA"/>
</dbReference>
<sequence length="225" mass="26042">MIGINEYGNELTKKDIENKLHREFVGGLWEEIGALQYNFLLKRGLKPHHKLLDIGCGSLRGGCHFIKYLDEGNYYGLDINSSLIEAGKLEIEEAALESKYPNLLVDEQFRFERFNEYFDFMLSQSLFTHLPMNIIVRCLCEVRNHLKPGGVYFSTFLQAPKSAHLDEIHHNPGGFITNYDCAPFHYSFEELSWMASIAELEATLVKEEDWIHPRNQKMAVFYIGK</sequence>
<evidence type="ECO:0000259" key="1">
    <source>
        <dbReference type="Pfam" id="PF08242"/>
    </source>
</evidence>